<dbReference type="EMBL" id="JBHTMY010000003">
    <property type="protein sequence ID" value="MFD1316660.1"/>
    <property type="molecule type" value="Genomic_DNA"/>
</dbReference>
<dbReference type="PANTHER" id="PTHR38342">
    <property type="entry name" value="SLR5037 PROTEIN"/>
    <property type="match status" value="1"/>
</dbReference>
<dbReference type="SUPFAM" id="SSF103247">
    <property type="entry name" value="TT1751-like"/>
    <property type="match status" value="1"/>
</dbReference>
<dbReference type="CDD" id="cd14797">
    <property type="entry name" value="DUF302"/>
    <property type="match status" value="1"/>
</dbReference>
<dbReference type="InterPro" id="IPR035923">
    <property type="entry name" value="TT1751-like_sf"/>
</dbReference>
<dbReference type="RefSeq" id="WP_377179852.1">
    <property type="nucleotide sequence ID" value="NZ_JBHTMY010000003.1"/>
</dbReference>
<accession>A0ABW3Y736</accession>
<evidence type="ECO:0000313" key="3">
    <source>
        <dbReference type="Proteomes" id="UP001597201"/>
    </source>
</evidence>
<keyword evidence="3" id="KW-1185">Reference proteome</keyword>
<evidence type="ECO:0000259" key="1">
    <source>
        <dbReference type="Pfam" id="PF03625"/>
    </source>
</evidence>
<reference evidence="3" key="1">
    <citation type="journal article" date="2019" name="Int. J. Syst. Evol. Microbiol.">
        <title>The Global Catalogue of Microorganisms (GCM) 10K type strain sequencing project: providing services to taxonomists for standard genome sequencing and annotation.</title>
        <authorList>
            <consortium name="The Broad Institute Genomics Platform"/>
            <consortium name="The Broad Institute Genome Sequencing Center for Infectious Disease"/>
            <person name="Wu L."/>
            <person name="Ma J."/>
        </authorList>
    </citation>
    <scope>NUCLEOTIDE SEQUENCE [LARGE SCALE GENOMIC DNA]</scope>
    <source>
        <strain evidence="3">CCUG 61485</strain>
    </source>
</reference>
<dbReference type="InterPro" id="IPR005180">
    <property type="entry name" value="DUF302"/>
</dbReference>
<dbReference type="Proteomes" id="UP001597201">
    <property type="component" value="Unassembled WGS sequence"/>
</dbReference>
<evidence type="ECO:0000313" key="2">
    <source>
        <dbReference type="EMBL" id="MFD1316660.1"/>
    </source>
</evidence>
<dbReference type="PIRSF" id="PIRSF021774">
    <property type="entry name" value="UCP021774"/>
    <property type="match status" value="1"/>
</dbReference>
<organism evidence="2 3">
    <name type="scientific">Namhaeicola litoreus</name>
    <dbReference type="NCBI Taxonomy" id="1052145"/>
    <lineage>
        <taxon>Bacteria</taxon>
        <taxon>Pseudomonadati</taxon>
        <taxon>Bacteroidota</taxon>
        <taxon>Flavobacteriia</taxon>
        <taxon>Flavobacteriales</taxon>
        <taxon>Flavobacteriaceae</taxon>
        <taxon>Namhaeicola</taxon>
    </lineage>
</organism>
<proteinExistence type="predicted"/>
<dbReference type="InterPro" id="IPR016796">
    <property type="entry name" value="UCP021774"/>
</dbReference>
<comment type="caution">
    <text evidence="2">The sequence shown here is derived from an EMBL/GenBank/DDBJ whole genome shotgun (WGS) entry which is preliminary data.</text>
</comment>
<dbReference type="Gene3D" id="3.30.310.70">
    <property type="entry name" value="TT1751-like domain"/>
    <property type="match status" value="1"/>
</dbReference>
<sequence>MSYYILKNLKNITFENAKQKVIEALKTEGFGVLTNIDIKNTFKNKLDVEVRPYEILGACNPNYAYKALQNDSKLGVFLPCNVILEQLEDGSIDVFAVDPISAMASANNSEVEGFAIDVKKKLQNMMNNL</sequence>
<protein>
    <submittedName>
        <fullName evidence="2">DUF302 domain-containing protein</fullName>
    </submittedName>
</protein>
<dbReference type="Pfam" id="PF03625">
    <property type="entry name" value="DUF302"/>
    <property type="match status" value="1"/>
</dbReference>
<gene>
    <name evidence="2" type="ORF">ACFQ39_13625</name>
</gene>
<dbReference type="PANTHER" id="PTHR38342:SF1">
    <property type="entry name" value="SLR5037 PROTEIN"/>
    <property type="match status" value="1"/>
</dbReference>
<feature type="domain" description="DUF302" evidence="1">
    <location>
        <begin position="36"/>
        <end position="99"/>
    </location>
</feature>
<name>A0ABW3Y736_9FLAO</name>